<protein>
    <submittedName>
        <fullName evidence="3">Uncharacterized protein</fullName>
    </submittedName>
</protein>
<evidence type="ECO:0000256" key="1">
    <source>
        <dbReference type="SAM" id="MobiDB-lite"/>
    </source>
</evidence>
<dbReference type="Proteomes" id="UP000283509">
    <property type="component" value="Unassembled WGS sequence"/>
</dbReference>
<keyword evidence="2" id="KW-0812">Transmembrane</keyword>
<organism evidence="3 4">
    <name type="scientific">Penaeus vannamei</name>
    <name type="common">Whiteleg shrimp</name>
    <name type="synonym">Litopenaeus vannamei</name>
    <dbReference type="NCBI Taxonomy" id="6689"/>
    <lineage>
        <taxon>Eukaryota</taxon>
        <taxon>Metazoa</taxon>
        <taxon>Ecdysozoa</taxon>
        <taxon>Arthropoda</taxon>
        <taxon>Crustacea</taxon>
        <taxon>Multicrustacea</taxon>
        <taxon>Malacostraca</taxon>
        <taxon>Eumalacostraca</taxon>
        <taxon>Eucarida</taxon>
        <taxon>Decapoda</taxon>
        <taxon>Dendrobranchiata</taxon>
        <taxon>Penaeoidea</taxon>
        <taxon>Penaeidae</taxon>
        <taxon>Penaeus</taxon>
    </lineage>
</organism>
<comment type="caution">
    <text evidence="3">The sequence shown here is derived from an EMBL/GenBank/DDBJ whole genome shotgun (WGS) entry which is preliminary data.</text>
</comment>
<reference evidence="3 4" key="1">
    <citation type="submission" date="2018-04" db="EMBL/GenBank/DDBJ databases">
        <authorList>
            <person name="Zhang X."/>
            <person name="Yuan J."/>
            <person name="Li F."/>
            <person name="Xiang J."/>
        </authorList>
    </citation>
    <scope>NUCLEOTIDE SEQUENCE [LARGE SCALE GENOMIC DNA]</scope>
    <source>
        <tissue evidence="3">Muscle</tissue>
    </source>
</reference>
<feature type="compositionally biased region" description="Pro residues" evidence="1">
    <location>
        <begin position="347"/>
        <end position="356"/>
    </location>
</feature>
<feature type="compositionally biased region" description="Basic residues" evidence="1">
    <location>
        <begin position="362"/>
        <end position="375"/>
    </location>
</feature>
<feature type="transmembrane region" description="Helical" evidence="2">
    <location>
        <begin position="215"/>
        <end position="237"/>
    </location>
</feature>
<accession>A0A423T7I7</accession>
<feature type="compositionally biased region" description="Low complexity" evidence="1">
    <location>
        <begin position="400"/>
        <end position="410"/>
    </location>
</feature>
<dbReference type="AlphaFoldDB" id="A0A423T7I7"/>
<feature type="region of interest" description="Disordered" evidence="1">
    <location>
        <begin position="308"/>
        <end position="427"/>
    </location>
</feature>
<evidence type="ECO:0000313" key="4">
    <source>
        <dbReference type="Proteomes" id="UP000283509"/>
    </source>
</evidence>
<keyword evidence="4" id="KW-1185">Reference proteome</keyword>
<feature type="compositionally biased region" description="Pro residues" evidence="1">
    <location>
        <begin position="411"/>
        <end position="422"/>
    </location>
</feature>
<gene>
    <name evidence="3" type="ORF">C7M84_009217</name>
</gene>
<evidence type="ECO:0000256" key="2">
    <source>
        <dbReference type="SAM" id="Phobius"/>
    </source>
</evidence>
<feature type="region of interest" description="Disordered" evidence="1">
    <location>
        <begin position="1"/>
        <end position="47"/>
    </location>
</feature>
<reference evidence="3 4" key="2">
    <citation type="submission" date="2019-01" db="EMBL/GenBank/DDBJ databases">
        <title>The decoding of complex shrimp genome reveals the adaptation for benthos swimmer, frequently molting mechanism and breeding impact on genome.</title>
        <authorList>
            <person name="Sun Y."/>
            <person name="Gao Y."/>
            <person name="Yu Y."/>
        </authorList>
    </citation>
    <scope>NUCLEOTIDE SEQUENCE [LARGE SCALE GENOMIC DNA]</scope>
    <source>
        <tissue evidence="3">Muscle</tissue>
    </source>
</reference>
<proteinExistence type="predicted"/>
<name>A0A423T7I7_PENVA</name>
<evidence type="ECO:0000313" key="3">
    <source>
        <dbReference type="EMBL" id="ROT72412.1"/>
    </source>
</evidence>
<feature type="compositionally biased region" description="Pro residues" evidence="1">
    <location>
        <begin position="308"/>
        <end position="318"/>
    </location>
</feature>
<keyword evidence="2" id="KW-1133">Transmembrane helix</keyword>
<dbReference type="EMBL" id="QCYY01002160">
    <property type="protein sequence ID" value="ROT72412.1"/>
    <property type="molecule type" value="Genomic_DNA"/>
</dbReference>
<keyword evidence="2" id="KW-0472">Membrane</keyword>
<sequence>MKFKTDYYLESPPKATPAKPVSPKSELRERGLASGGGGGTSEHGSLWRERSRTACPALTTSSPATPNTHTLRYIHVCLPLTLPLSSFDPPLTQECLQLSHVPPSLLLSLYPSLSLTTPSPPFLFCLFHGVLLIQSSAPPPKNIGDSEEVRPTLLIAPLPPGQERGSVGASGGNKQGIPYITHCELWTSCSFLPLPALYSYSLFPLPFSNRCLSHFSISCSLLLNFPLVLFLLIYFLYSPSSSLFFFPLPFLPLPFPTFGQPPFLSIPPFLSLPSPTPILDSLLLIPYSLSSLPPSPFFSHISLPSHSPPPRPFAPSPPRRSLRPPDAPFAPRRPFAPPDGPQTRAPQTPPSPPRRFSPPRHSPPRRPRSPPRRPLRPQTPPSPPDGHQTDCFPPRQFRNSRLPPSISSPSLSPPSSPTPSLSPPSFTCPSLSPLLSLLLPSHYTLFPSFSFCFSPPPSIFSPSLTSLLSLFPPLSPISPSLPTAQPYPPPPPRPFQN</sequence>